<evidence type="ECO:0000256" key="1">
    <source>
        <dbReference type="SAM" id="MobiDB-lite"/>
    </source>
</evidence>
<sequence>MFEYETDSDDEIENEQNSDAIPSDEKAQDEKIALGPLQLAHMVISKDFDIAQTVEECKEKMRQMNSVDNVQLAAAASIGDECSTGGFPSLRHSTTTRAIEKPIEMTFDHVPEGRDDEERKEGNRSPTPPPRRKSTYKSKTLASLTFLQMFASSILDWLLR</sequence>
<proteinExistence type="predicted"/>
<feature type="compositionally biased region" description="Acidic residues" evidence="1">
    <location>
        <begin position="1"/>
        <end position="16"/>
    </location>
</feature>
<feature type="region of interest" description="Disordered" evidence="1">
    <location>
        <begin position="1"/>
        <end position="29"/>
    </location>
</feature>
<feature type="region of interest" description="Disordered" evidence="1">
    <location>
        <begin position="83"/>
        <end position="137"/>
    </location>
</feature>
<dbReference type="AlphaFoldDB" id="A0A915JXJ9"/>
<evidence type="ECO:0000313" key="3">
    <source>
        <dbReference type="WBParaSite" id="nRc.2.0.1.t30813-RA"/>
    </source>
</evidence>
<name>A0A915JXJ9_ROMCU</name>
<feature type="compositionally biased region" description="Basic and acidic residues" evidence="1">
    <location>
        <begin position="98"/>
        <end position="123"/>
    </location>
</feature>
<organism evidence="2 3">
    <name type="scientific">Romanomermis culicivorax</name>
    <name type="common">Nematode worm</name>
    <dbReference type="NCBI Taxonomy" id="13658"/>
    <lineage>
        <taxon>Eukaryota</taxon>
        <taxon>Metazoa</taxon>
        <taxon>Ecdysozoa</taxon>
        <taxon>Nematoda</taxon>
        <taxon>Enoplea</taxon>
        <taxon>Dorylaimia</taxon>
        <taxon>Mermithida</taxon>
        <taxon>Mermithoidea</taxon>
        <taxon>Mermithidae</taxon>
        <taxon>Romanomermis</taxon>
    </lineage>
</organism>
<accession>A0A915JXJ9</accession>
<protein>
    <submittedName>
        <fullName evidence="3">Uncharacterized protein</fullName>
    </submittedName>
</protein>
<evidence type="ECO:0000313" key="2">
    <source>
        <dbReference type="Proteomes" id="UP000887565"/>
    </source>
</evidence>
<reference evidence="3" key="1">
    <citation type="submission" date="2022-11" db="UniProtKB">
        <authorList>
            <consortium name="WormBaseParasite"/>
        </authorList>
    </citation>
    <scope>IDENTIFICATION</scope>
</reference>
<keyword evidence="2" id="KW-1185">Reference proteome</keyword>
<dbReference type="Proteomes" id="UP000887565">
    <property type="component" value="Unplaced"/>
</dbReference>
<dbReference type="WBParaSite" id="nRc.2.0.1.t30813-RA">
    <property type="protein sequence ID" value="nRc.2.0.1.t30813-RA"/>
    <property type="gene ID" value="nRc.2.0.1.g30813"/>
</dbReference>